<accession>A0A438FJD4</accession>
<dbReference type="EMBL" id="QGNW01000870">
    <property type="protein sequence ID" value="RVW60118.1"/>
    <property type="molecule type" value="Genomic_DNA"/>
</dbReference>
<dbReference type="InterPro" id="IPR025558">
    <property type="entry name" value="DUF4283"/>
</dbReference>
<feature type="domain" description="DUF4283" evidence="2">
    <location>
        <begin position="190"/>
        <end position="274"/>
    </location>
</feature>
<comment type="caution">
    <text evidence="3">The sequence shown here is derived from an EMBL/GenBank/DDBJ whole genome shotgun (WGS) entry which is preliminary data.</text>
</comment>
<dbReference type="PANTHER" id="PTHR34427">
    <property type="entry name" value="DUF4283 DOMAIN PROTEIN"/>
    <property type="match status" value="1"/>
</dbReference>
<evidence type="ECO:0000313" key="3">
    <source>
        <dbReference type="EMBL" id="RVW60118.1"/>
    </source>
</evidence>
<evidence type="ECO:0000313" key="4">
    <source>
        <dbReference type="Proteomes" id="UP000288805"/>
    </source>
</evidence>
<feature type="compositionally biased region" description="Basic and acidic residues" evidence="1">
    <location>
        <begin position="1"/>
        <end position="21"/>
    </location>
</feature>
<protein>
    <recommendedName>
        <fullName evidence="2">DUF4283 domain-containing protein</fullName>
    </recommendedName>
</protein>
<feature type="region of interest" description="Disordered" evidence="1">
    <location>
        <begin position="1"/>
        <end position="34"/>
    </location>
</feature>
<sequence>MGERERESAREREGERARESACDGDDEEIGEASRRRSFTVESKTFELALEDRKGKCQVRVVEKKRGVSTWVRLGLDSLGLFKEGLIHCIRDEKEGRWEKEWKERGKLYTLARGFNRAGAFLRLGVEDLERKSFASSYREEGGTKEDGRLWRRWYVKWKSWPVEEQSAGDRVSLNAIKMKVTREEIAGNLKKLEHCLVASWKSNEKEEDDLERLGNLWANSWGLKGKLGLAKLERGKALLEFEDISEAQRVVSSGSRLMGGAHLRLDRWNPKTGCRVEEEMEQVAWVKIFGLPISLWSQGF</sequence>
<proteinExistence type="predicted"/>
<reference evidence="3 4" key="1">
    <citation type="journal article" date="2018" name="PLoS Genet.">
        <title>Population sequencing reveals clonal diversity and ancestral inbreeding in the grapevine cultivar Chardonnay.</title>
        <authorList>
            <person name="Roach M.J."/>
            <person name="Johnson D.L."/>
            <person name="Bohlmann J."/>
            <person name="van Vuuren H.J."/>
            <person name="Jones S.J."/>
            <person name="Pretorius I.S."/>
            <person name="Schmidt S.A."/>
            <person name="Borneman A.R."/>
        </authorList>
    </citation>
    <scope>NUCLEOTIDE SEQUENCE [LARGE SCALE GENOMIC DNA]</scope>
    <source>
        <strain evidence="4">cv. Chardonnay</strain>
        <tissue evidence="3">Leaf</tissue>
    </source>
</reference>
<evidence type="ECO:0000259" key="2">
    <source>
        <dbReference type="Pfam" id="PF14111"/>
    </source>
</evidence>
<name>A0A438FJD4_VITVI</name>
<dbReference type="PANTHER" id="PTHR34427:SF5">
    <property type="entry name" value="DUF4283 DOMAIN-CONTAINING PROTEIN"/>
    <property type="match status" value="1"/>
</dbReference>
<dbReference type="Proteomes" id="UP000288805">
    <property type="component" value="Unassembled WGS sequence"/>
</dbReference>
<organism evidence="3 4">
    <name type="scientific">Vitis vinifera</name>
    <name type="common">Grape</name>
    <dbReference type="NCBI Taxonomy" id="29760"/>
    <lineage>
        <taxon>Eukaryota</taxon>
        <taxon>Viridiplantae</taxon>
        <taxon>Streptophyta</taxon>
        <taxon>Embryophyta</taxon>
        <taxon>Tracheophyta</taxon>
        <taxon>Spermatophyta</taxon>
        <taxon>Magnoliopsida</taxon>
        <taxon>eudicotyledons</taxon>
        <taxon>Gunneridae</taxon>
        <taxon>Pentapetalae</taxon>
        <taxon>rosids</taxon>
        <taxon>Vitales</taxon>
        <taxon>Vitaceae</taxon>
        <taxon>Viteae</taxon>
        <taxon>Vitis</taxon>
    </lineage>
</organism>
<dbReference type="Pfam" id="PF14111">
    <property type="entry name" value="DUF4283"/>
    <property type="match status" value="1"/>
</dbReference>
<gene>
    <name evidence="3" type="ORF">CK203_086572</name>
</gene>
<dbReference type="AlphaFoldDB" id="A0A438FJD4"/>
<evidence type="ECO:0000256" key="1">
    <source>
        <dbReference type="SAM" id="MobiDB-lite"/>
    </source>
</evidence>